<protein>
    <submittedName>
        <fullName evidence="4">VASt domain-containing protein</fullName>
    </submittedName>
</protein>
<dbReference type="EMBL" id="UYSL01003136">
    <property type="protein sequence ID" value="VDL66205.1"/>
    <property type="molecule type" value="Genomic_DNA"/>
</dbReference>
<proteinExistence type="predicted"/>
<feature type="region of interest" description="Disordered" evidence="1">
    <location>
        <begin position="263"/>
        <end position="297"/>
    </location>
</feature>
<dbReference type="WBParaSite" id="NBR_0000261501-mRNA-1">
    <property type="protein sequence ID" value="NBR_0000261501-mRNA-1"/>
    <property type="gene ID" value="NBR_0000261501"/>
</dbReference>
<dbReference type="AlphaFoldDB" id="A0A0N4XJB3"/>
<reference evidence="4" key="1">
    <citation type="submission" date="2017-02" db="UniProtKB">
        <authorList>
            <consortium name="WormBaseParasite"/>
        </authorList>
    </citation>
    <scope>IDENTIFICATION</scope>
</reference>
<evidence type="ECO:0000256" key="1">
    <source>
        <dbReference type="SAM" id="MobiDB-lite"/>
    </source>
</evidence>
<dbReference type="Proteomes" id="UP000271162">
    <property type="component" value="Unassembled WGS sequence"/>
</dbReference>
<organism evidence="4">
    <name type="scientific">Nippostrongylus brasiliensis</name>
    <name type="common">Rat hookworm</name>
    <dbReference type="NCBI Taxonomy" id="27835"/>
    <lineage>
        <taxon>Eukaryota</taxon>
        <taxon>Metazoa</taxon>
        <taxon>Ecdysozoa</taxon>
        <taxon>Nematoda</taxon>
        <taxon>Chromadorea</taxon>
        <taxon>Rhabditida</taxon>
        <taxon>Rhabditina</taxon>
        <taxon>Rhabditomorpha</taxon>
        <taxon>Strongyloidea</taxon>
        <taxon>Heligmosomidae</taxon>
        <taxon>Nippostrongylus</taxon>
    </lineage>
</organism>
<gene>
    <name evidence="2" type="ORF">NBR_LOCUS2616</name>
</gene>
<sequence>MEAINIKKKATQFQSEEAALLVRLYVQNYADYHSKFTSGGRLGKSVREVFHEQWADAVSSLGFASRTKNQIDERIRNDRKRVQSIVVNLYATVTIAITENQVESEQGEDVQSTSAVLKEEEVSQGGSSVTTMSEPLFTTSQERKPTLRPLPSVDTEEEIIEEEPQAIREQPQAIQEQPQAIQGEPQAIPLKRKRSYASIAREKLGSFTDARTALYEEEGRLAKFRQNESKAAESAWKAAESFWKAAESTLAAIESAATSIAAKNRAEMERMSSNREQEGPSRQQQVPQSSAPGPVYNPYYYHM</sequence>
<feature type="compositionally biased region" description="Basic and acidic residues" evidence="1">
    <location>
        <begin position="264"/>
        <end position="279"/>
    </location>
</feature>
<evidence type="ECO:0000313" key="4">
    <source>
        <dbReference type="WBParaSite" id="NBR_0000261501-mRNA-1"/>
    </source>
</evidence>
<accession>A0A0N4XJB3</accession>
<evidence type="ECO:0000313" key="2">
    <source>
        <dbReference type="EMBL" id="VDL66205.1"/>
    </source>
</evidence>
<name>A0A0N4XJB3_NIPBR</name>
<feature type="compositionally biased region" description="Polar residues" evidence="1">
    <location>
        <begin position="280"/>
        <end position="291"/>
    </location>
</feature>
<reference evidence="2 3" key="2">
    <citation type="submission" date="2018-11" db="EMBL/GenBank/DDBJ databases">
        <authorList>
            <consortium name="Pathogen Informatics"/>
        </authorList>
    </citation>
    <scope>NUCLEOTIDE SEQUENCE [LARGE SCALE GENOMIC DNA]</scope>
</reference>
<evidence type="ECO:0000313" key="3">
    <source>
        <dbReference type="Proteomes" id="UP000271162"/>
    </source>
</evidence>
<keyword evidence="3" id="KW-1185">Reference proteome</keyword>